<dbReference type="InterPro" id="IPR039720">
    <property type="entry name" value="TMEM94"/>
</dbReference>
<dbReference type="PANTHER" id="PTHR13219">
    <property type="entry name" value="TRANSMEMBRANE PROTEIN 94"/>
    <property type="match status" value="1"/>
</dbReference>
<keyword evidence="2" id="KW-1185">Reference proteome</keyword>
<feature type="non-terminal residue" evidence="1">
    <location>
        <position position="80"/>
    </location>
</feature>
<comment type="caution">
    <text evidence="1">The sequence shown here is derived from an EMBL/GenBank/DDBJ whole genome shotgun (WGS) entry which is preliminary data.</text>
</comment>
<evidence type="ECO:0000313" key="1">
    <source>
        <dbReference type="EMBL" id="GFY60724.1"/>
    </source>
</evidence>
<protein>
    <submittedName>
        <fullName evidence="1">Uncharacterized protein</fullName>
    </submittedName>
</protein>
<accession>A0A8X7CDB0</accession>
<reference evidence="1" key="1">
    <citation type="submission" date="2020-08" db="EMBL/GenBank/DDBJ databases">
        <title>Multicomponent nature underlies the extraordinary mechanical properties of spider dragline silk.</title>
        <authorList>
            <person name="Kono N."/>
            <person name="Nakamura H."/>
            <person name="Mori M."/>
            <person name="Yoshida Y."/>
            <person name="Ohtoshi R."/>
            <person name="Malay A.D."/>
            <person name="Moran D.A.P."/>
            <person name="Tomita M."/>
            <person name="Numata K."/>
            <person name="Arakawa K."/>
        </authorList>
    </citation>
    <scope>NUCLEOTIDE SEQUENCE</scope>
</reference>
<dbReference type="AlphaFoldDB" id="A0A8X7CDB0"/>
<evidence type="ECO:0000313" key="2">
    <source>
        <dbReference type="Proteomes" id="UP000886998"/>
    </source>
</evidence>
<dbReference type="Proteomes" id="UP000886998">
    <property type="component" value="Unassembled WGS sequence"/>
</dbReference>
<proteinExistence type="predicted"/>
<gene>
    <name evidence="1" type="ORF">TNIN_432411</name>
</gene>
<dbReference type="PANTHER" id="PTHR13219:SF6">
    <property type="entry name" value="TRANSMEMBRANE PROTEIN 94"/>
    <property type="match status" value="1"/>
</dbReference>
<organism evidence="1 2">
    <name type="scientific">Trichonephila inaurata madagascariensis</name>
    <dbReference type="NCBI Taxonomy" id="2747483"/>
    <lineage>
        <taxon>Eukaryota</taxon>
        <taxon>Metazoa</taxon>
        <taxon>Ecdysozoa</taxon>
        <taxon>Arthropoda</taxon>
        <taxon>Chelicerata</taxon>
        <taxon>Arachnida</taxon>
        <taxon>Araneae</taxon>
        <taxon>Araneomorphae</taxon>
        <taxon>Entelegynae</taxon>
        <taxon>Araneoidea</taxon>
        <taxon>Nephilidae</taxon>
        <taxon>Trichonephila</taxon>
        <taxon>Trichonephila inaurata</taxon>
    </lineage>
</organism>
<dbReference type="OrthoDB" id="5568754at2759"/>
<sequence length="80" mass="9524">ICLHLLFNVTDISLHVDKELKPLSIIEHIPYYVWLLCGMWPFVVLPMNELIKYHEIKVNVRQQKRARLEFCTKLGMNSPF</sequence>
<dbReference type="EMBL" id="BMAV01013266">
    <property type="protein sequence ID" value="GFY60724.1"/>
    <property type="molecule type" value="Genomic_DNA"/>
</dbReference>
<name>A0A8X7CDB0_9ARAC</name>